<dbReference type="CDD" id="cd17724">
    <property type="entry name" value="BRCT_p53bp1_rpt2"/>
    <property type="match status" value="1"/>
</dbReference>
<dbReference type="SMART" id="SM00292">
    <property type="entry name" value="BRCT"/>
    <property type="match status" value="1"/>
</dbReference>
<accession>M5G944</accession>
<evidence type="ECO:0000313" key="7">
    <source>
        <dbReference type="Proteomes" id="UP000030653"/>
    </source>
</evidence>
<feature type="compositionally biased region" description="Basic and acidic residues" evidence="4">
    <location>
        <begin position="796"/>
        <end position="814"/>
    </location>
</feature>
<dbReference type="EMBL" id="JH795856">
    <property type="protein sequence ID" value="EJU05264.1"/>
    <property type="molecule type" value="Genomic_DNA"/>
</dbReference>
<dbReference type="InterPro" id="IPR036420">
    <property type="entry name" value="BRCT_dom_sf"/>
</dbReference>
<evidence type="ECO:0000256" key="3">
    <source>
        <dbReference type="ARBA" id="ARBA00023242"/>
    </source>
</evidence>
<dbReference type="OrthoDB" id="129353at2759"/>
<dbReference type="Pfam" id="PF18115">
    <property type="entry name" value="Tudor_3"/>
    <property type="match status" value="1"/>
</dbReference>
<dbReference type="InterPro" id="IPR047249">
    <property type="entry name" value="BRCT_p53bp1-like_rpt1"/>
</dbReference>
<dbReference type="HOGENOM" id="CLU_258773_0_0_1"/>
<evidence type="ECO:0000256" key="4">
    <source>
        <dbReference type="SAM" id="MobiDB-lite"/>
    </source>
</evidence>
<feature type="compositionally biased region" description="Basic and acidic residues" evidence="4">
    <location>
        <begin position="775"/>
        <end position="788"/>
    </location>
</feature>
<keyword evidence="3" id="KW-0539">Nucleus</keyword>
<evidence type="ECO:0000256" key="2">
    <source>
        <dbReference type="ARBA" id="ARBA00022763"/>
    </source>
</evidence>
<dbReference type="CDD" id="cd17745">
    <property type="entry name" value="BRCT_p53bp1_rpt1"/>
    <property type="match status" value="1"/>
</dbReference>
<evidence type="ECO:0000259" key="5">
    <source>
        <dbReference type="SMART" id="SM00292"/>
    </source>
</evidence>
<dbReference type="STRING" id="1858805.M5G944"/>
<feature type="compositionally biased region" description="Polar residues" evidence="4">
    <location>
        <begin position="119"/>
        <end position="132"/>
    </location>
</feature>
<proteinExistence type="predicted"/>
<feature type="compositionally biased region" description="Low complexity" evidence="4">
    <location>
        <begin position="74"/>
        <end position="107"/>
    </location>
</feature>
<evidence type="ECO:0000313" key="6">
    <source>
        <dbReference type="EMBL" id="EJU05264.1"/>
    </source>
</evidence>
<keyword evidence="2" id="KW-0227">DNA damage</keyword>
<feature type="region of interest" description="Disordered" evidence="4">
    <location>
        <begin position="255"/>
        <end position="530"/>
    </location>
</feature>
<feature type="compositionally biased region" description="Basic residues" evidence="4">
    <location>
        <begin position="441"/>
        <end position="452"/>
    </location>
</feature>
<dbReference type="OMA" id="YYPARII"/>
<feature type="compositionally biased region" description="Basic and acidic residues" evidence="4">
    <location>
        <begin position="462"/>
        <end position="473"/>
    </location>
</feature>
<dbReference type="PANTHER" id="PTHR15321">
    <property type="entry name" value="TUMOR SUPPRESSOR P53-BINDING PROTEIN 1"/>
    <property type="match status" value="1"/>
</dbReference>
<dbReference type="RefSeq" id="XP_040632158.1">
    <property type="nucleotide sequence ID" value="XM_040769629.1"/>
</dbReference>
<reference evidence="6 7" key="1">
    <citation type="journal article" date="2012" name="Science">
        <title>The Paleozoic origin of enzymatic lignin decomposition reconstructed from 31 fungal genomes.</title>
        <authorList>
            <person name="Floudas D."/>
            <person name="Binder M."/>
            <person name="Riley R."/>
            <person name="Barry K."/>
            <person name="Blanchette R.A."/>
            <person name="Henrissat B."/>
            <person name="Martinez A.T."/>
            <person name="Otillar R."/>
            <person name="Spatafora J.W."/>
            <person name="Yadav J.S."/>
            <person name="Aerts A."/>
            <person name="Benoit I."/>
            <person name="Boyd A."/>
            <person name="Carlson A."/>
            <person name="Copeland A."/>
            <person name="Coutinho P.M."/>
            <person name="de Vries R.P."/>
            <person name="Ferreira P."/>
            <person name="Findley K."/>
            <person name="Foster B."/>
            <person name="Gaskell J."/>
            <person name="Glotzer D."/>
            <person name="Gorecki P."/>
            <person name="Heitman J."/>
            <person name="Hesse C."/>
            <person name="Hori C."/>
            <person name="Igarashi K."/>
            <person name="Jurgens J.A."/>
            <person name="Kallen N."/>
            <person name="Kersten P."/>
            <person name="Kohler A."/>
            <person name="Kuees U."/>
            <person name="Kumar T.K.A."/>
            <person name="Kuo A."/>
            <person name="LaButti K."/>
            <person name="Larrondo L.F."/>
            <person name="Lindquist E."/>
            <person name="Ling A."/>
            <person name="Lombard V."/>
            <person name="Lucas S."/>
            <person name="Lundell T."/>
            <person name="Martin R."/>
            <person name="McLaughlin D.J."/>
            <person name="Morgenstern I."/>
            <person name="Morin E."/>
            <person name="Murat C."/>
            <person name="Nagy L.G."/>
            <person name="Nolan M."/>
            <person name="Ohm R.A."/>
            <person name="Patyshakuliyeva A."/>
            <person name="Rokas A."/>
            <person name="Ruiz-Duenas F.J."/>
            <person name="Sabat G."/>
            <person name="Salamov A."/>
            <person name="Samejima M."/>
            <person name="Schmutz J."/>
            <person name="Slot J.C."/>
            <person name="St John F."/>
            <person name="Stenlid J."/>
            <person name="Sun H."/>
            <person name="Sun S."/>
            <person name="Syed K."/>
            <person name="Tsang A."/>
            <person name="Wiebenga A."/>
            <person name="Young D."/>
            <person name="Pisabarro A."/>
            <person name="Eastwood D.C."/>
            <person name="Martin F."/>
            <person name="Cullen D."/>
            <person name="Grigoriev I.V."/>
            <person name="Hibbett D.S."/>
        </authorList>
    </citation>
    <scope>NUCLEOTIDE SEQUENCE [LARGE SCALE GENOMIC DNA]</scope>
    <source>
        <strain evidence="6 7">DJM-731 SS1</strain>
    </source>
</reference>
<feature type="region of interest" description="Disordered" evidence="4">
    <location>
        <begin position="568"/>
        <end position="908"/>
    </location>
</feature>
<name>M5G944_DACPD</name>
<sequence length="1335" mass="144921">MASFPHIDSQDVLPYAYGTAPHAPHLQPDWVDSQVPVATRVAAQGQGSSVPSGSGEVSTQPLYLPHEFDSSIPSHSSHQDQSTSGSSRWTGNHSFSGSGTGTGSSLSVPRPRRGAHIDYTSSESGASFSLGATSNTAAVGGWTMETNISTHTAGSEPHDPRLLNRAGGSADNEAAQSEGSLAGAPIEGDNKSSEININQPPSVIGALDPHHGLIGMERDTYSHATRGSMLSGGLLPPFEHTQELAYIVPPPFSLSTSNEQEDSAFNDHDRVKLREPPPAPRTAPSTTVIPSSATGILTPVSEPHSNAGKREFGSSLPTVEENVPIPDIEDPAAERDLPMQAPRTPPSTNEVPETPSPHQPFTPTEPSAELGDPPLLALRTSYERAAKARDYKFLPRKGEKAPSPVPPSRESSFGALSPRTRYLDEAGKREREQEQEENVTKKGKGRGKKRGMTKSNEESLDAGERAARKEASKSKKPPSASASKGTKPSPPIFSVPAVADQHESEHVDNHDANISVGDAASHHPSTTMSSIVRRSFPLPLLPPPSDIAHLPERMDADVLRTATTDTGLGMLGLTVGSGQRVLVETSSSAPLVEEPEQEPDREESHEPEDAPQDVVGESSRAQPGDSLRKVSASTDRATRDTRWSKSSRDTRGPSQSQRQKPRVVSHPEIDSLDHAPGEEQKEEGEEMHIQGTQELASPSEVPAVTAPRRGAKRLHTPIAGSDEAPAKRYKNARGMATEPRTPNKANQAKKVYSSRRNRHGVDPEEEETEPAPQTEGKEKATSRDDRESIVSGPPKLMEKSASKGIKRRAEKEPSDAESADPKRRRRAVARDARSSEPESVTSRYPRRGQVHEEDGIGAPGSAPGSATTRRVRTTAAARKPVKGSAKKAHVQAVIHEDEEPEEPHPHGTDQLEIAAEEPTPSPVIGAGAPFSRVFAGWSDKCYYPATVTNRVSSGRKAGQFHLDFDDGAILETVAVSSLRAAVLKEGDTIAILKDRKWREGTVMEGAFGTVQKDALVRIRLDQGSQSIEQVAIKSLRIPRNAVADWDDRKLTSDQVVVHAIVKREPEDRRRRASTAGPGGSTSESPVASQRRRGRPMSAVFEGHAFIVTAKEDKTKAELVRQIEQASGQVAEDFGDYFDVTEQHITWKGAERGLIAVWCIAREVSTTPKYLMALALGVPCLGSRFISDVIEKRTTIDKWGPYLLSAGKSDYQGTECSQKVDWRWVEDDDAGRSFMNDIISSPHICRPLQGKRLFFLVSKKDNFLKGRLVDALWAMGAEHVEKTSALSLDVDWNSYDYLYWPDEETSFTLPRNKRAKRVGPNWIKQCLITGLCVPIE</sequence>
<dbReference type="Gene3D" id="2.30.30.140">
    <property type="match status" value="1"/>
</dbReference>
<feature type="compositionally biased region" description="Low complexity" evidence="4">
    <location>
        <begin position="859"/>
        <end position="878"/>
    </location>
</feature>
<dbReference type="InterPro" id="IPR041297">
    <property type="entry name" value="Crb2_Tudor"/>
</dbReference>
<dbReference type="InterPro" id="IPR047252">
    <property type="entry name" value="TP53BP1-like"/>
</dbReference>
<evidence type="ECO:0000256" key="1">
    <source>
        <dbReference type="ARBA" id="ARBA00004123"/>
    </source>
</evidence>
<dbReference type="PANTHER" id="PTHR15321:SF3">
    <property type="entry name" value="TP53-BINDING PROTEIN 1"/>
    <property type="match status" value="1"/>
</dbReference>
<feature type="compositionally biased region" description="Low complexity" evidence="4">
    <location>
        <begin position="477"/>
        <end position="487"/>
    </location>
</feature>
<feature type="compositionally biased region" description="Basic and acidic residues" evidence="4">
    <location>
        <begin position="421"/>
        <end position="432"/>
    </location>
</feature>
<dbReference type="GO" id="GO:0000077">
    <property type="term" value="P:DNA damage checkpoint signaling"/>
    <property type="evidence" value="ECO:0007669"/>
    <property type="project" value="TreeGrafter"/>
</dbReference>
<feature type="compositionally biased region" description="Basic and acidic residues" evidence="4">
    <location>
        <begin position="381"/>
        <end position="400"/>
    </location>
</feature>
<feature type="compositionally biased region" description="Basic and acidic residues" evidence="4">
    <location>
        <begin position="500"/>
        <end position="511"/>
    </location>
</feature>
<dbReference type="GO" id="GO:0005634">
    <property type="term" value="C:nucleus"/>
    <property type="evidence" value="ECO:0007669"/>
    <property type="project" value="UniProtKB-SubCell"/>
</dbReference>
<dbReference type="InterPro" id="IPR047250">
    <property type="entry name" value="BRCT_p53bp1-like_rpt2"/>
</dbReference>
<feature type="region of interest" description="Disordered" evidence="4">
    <location>
        <begin position="148"/>
        <end position="194"/>
    </location>
</feature>
<dbReference type="Gene3D" id="3.40.50.10190">
    <property type="entry name" value="BRCT domain"/>
    <property type="match status" value="1"/>
</dbReference>
<gene>
    <name evidence="6" type="ORF">DACRYDRAFT_113429</name>
</gene>
<keyword evidence="7" id="KW-1185">Reference proteome</keyword>
<feature type="compositionally biased region" description="Low complexity" evidence="4">
    <location>
        <begin position="44"/>
        <end position="58"/>
    </location>
</feature>
<dbReference type="InterPro" id="IPR001357">
    <property type="entry name" value="BRCT_dom"/>
</dbReference>
<feature type="region of interest" description="Disordered" evidence="4">
    <location>
        <begin position="1065"/>
        <end position="1093"/>
    </location>
</feature>
<protein>
    <recommendedName>
        <fullName evidence="5">BRCT domain-containing protein</fullName>
    </recommendedName>
</protein>
<dbReference type="Proteomes" id="UP000030653">
    <property type="component" value="Unassembled WGS sequence"/>
</dbReference>
<dbReference type="GO" id="GO:0045944">
    <property type="term" value="P:positive regulation of transcription by RNA polymerase II"/>
    <property type="evidence" value="ECO:0007669"/>
    <property type="project" value="TreeGrafter"/>
</dbReference>
<feature type="compositionally biased region" description="Basic and acidic residues" evidence="4">
    <location>
        <begin position="265"/>
        <end position="275"/>
    </location>
</feature>
<feature type="region of interest" description="Disordered" evidence="4">
    <location>
        <begin position="37"/>
        <end position="132"/>
    </location>
</feature>
<feature type="compositionally biased region" description="Low complexity" evidence="4">
    <location>
        <begin position="568"/>
        <end position="578"/>
    </location>
</feature>
<dbReference type="SUPFAM" id="SSF52113">
    <property type="entry name" value="BRCT domain"/>
    <property type="match status" value="2"/>
</dbReference>
<dbReference type="GeneID" id="63684691"/>
<feature type="compositionally biased region" description="Basic residues" evidence="4">
    <location>
        <begin position="879"/>
        <end position="889"/>
    </location>
</feature>
<feature type="domain" description="BRCT" evidence="5">
    <location>
        <begin position="1097"/>
        <end position="1192"/>
    </location>
</feature>
<dbReference type="GO" id="GO:0042393">
    <property type="term" value="F:histone binding"/>
    <property type="evidence" value="ECO:0007669"/>
    <property type="project" value="TreeGrafter"/>
</dbReference>
<feature type="compositionally biased region" description="Basic and acidic residues" evidence="4">
    <location>
        <begin position="636"/>
        <end position="651"/>
    </location>
</feature>
<feature type="compositionally biased region" description="Basic and acidic residues" evidence="4">
    <location>
        <begin position="665"/>
        <end position="679"/>
    </location>
</feature>
<organism evidence="6 7">
    <name type="scientific">Dacryopinax primogenitus (strain DJM 731)</name>
    <name type="common">Brown rot fungus</name>
    <dbReference type="NCBI Taxonomy" id="1858805"/>
    <lineage>
        <taxon>Eukaryota</taxon>
        <taxon>Fungi</taxon>
        <taxon>Dikarya</taxon>
        <taxon>Basidiomycota</taxon>
        <taxon>Agaricomycotina</taxon>
        <taxon>Dacrymycetes</taxon>
        <taxon>Dacrymycetales</taxon>
        <taxon>Dacrymycetaceae</taxon>
        <taxon>Dacryopinax</taxon>
    </lineage>
</organism>
<comment type="subcellular location">
    <subcellularLocation>
        <location evidence="1">Nucleus</location>
    </subcellularLocation>
</comment>